<reference evidence="8" key="1">
    <citation type="submission" date="2016-10" db="EMBL/GenBank/DDBJ databases">
        <authorList>
            <person name="Varghese N."/>
            <person name="Submissions S."/>
        </authorList>
    </citation>
    <scope>NUCLEOTIDE SEQUENCE [LARGE SCALE GENOMIC DNA]</scope>
    <source>
        <strain evidence="8">DSM 23317</strain>
    </source>
</reference>
<accession>A0A1G9BPU2</accession>
<dbReference type="Pfam" id="PF01694">
    <property type="entry name" value="Rhomboid"/>
    <property type="match status" value="1"/>
</dbReference>
<gene>
    <name evidence="7" type="ORF">SAMN04488540_1336</name>
</gene>
<evidence type="ECO:0000256" key="5">
    <source>
        <dbReference type="SAM" id="Phobius"/>
    </source>
</evidence>
<protein>
    <submittedName>
        <fullName evidence="7">Rhomboid family GlyGly-CTERM serine protease</fullName>
    </submittedName>
</protein>
<keyword evidence="7" id="KW-0645">Protease</keyword>
<evidence type="ECO:0000313" key="7">
    <source>
        <dbReference type="EMBL" id="SDK41512.1"/>
    </source>
</evidence>
<dbReference type="GO" id="GO:0004252">
    <property type="term" value="F:serine-type endopeptidase activity"/>
    <property type="evidence" value="ECO:0007669"/>
    <property type="project" value="InterPro"/>
</dbReference>
<name>A0A1G9BPU2_9GAMM</name>
<dbReference type="InterPro" id="IPR022764">
    <property type="entry name" value="Peptidase_S54_rhomboid_dom"/>
</dbReference>
<dbReference type="RefSeq" id="WP_218126964.1">
    <property type="nucleotide sequence ID" value="NZ_FNEM01000033.1"/>
</dbReference>
<keyword evidence="4 5" id="KW-0472">Membrane</keyword>
<dbReference type="Proteomes" id="UP000199527">
    <property type="component" value="Unassembled WGS sequence"/>
</dbReference>
<feature type="transmembrane region" description="Helical" evidence="5">
    <location>
        <begin position="62"/>
        <end position="79"/>
    </location>
</feature>
<feature type="transmembrane region" description="Helical" evidence="5">
    <location>
        <begin position="88"/>
        <end position="107"/>
    </location>
</feature>
<sequence>MIKDKWGWPSASQWSVPALLAILAIGLYLLPQFHDSLIWSRSHLDQGQWWRLFTGHLLHSNGYHLLMNLGGMAVMLGLFQPHFRFSTILLLSLFCGLCISLGVYWWVDGTQRYVGLSAILHSWFAYGAIQDWKSGSKLGPLLLIGVIAKVAWENVVGASGDLASLIQARVAVEAHLYGVLSALLFVSLMQLKRQPERSITS</sequence>
<organism evidence="7 8">
    <name type="scientific">Ferrimonas sediminum</name>
    <dbReference type="NCBI Taxonomy" id="718193"/>
    <lineage>
        <taxon>Bacteria</taxon>
        <taxon>Pseudomonadati</taxon>
        <taxon>Pseudomonadota</taxon>
        <taxon>Gammaproteobacteria</taxon>
        <taxon>Alteromonadales</taxon>
        <taxon>Ferrimonadaceae</taxon>
        <taxon>Ferrimonas</taxon>
    </lineage>
</organism>
<dbReference type="InterPro" id="IPR023826">
    <property type="entry name" value="Rhom-like_SP_proteobac"/>
</dbReference>
<evidence type="ECO:0000256" key="4">
    <source>
        <dbReference type="ARBA" id="ARBA00023136"/>
    </source>
</evidence>
<feature type="transmembrane region" description="Helical" evidence="5">
    <location>
        <begin position="12"/>
        <end position="30"/>
    </location>
</feature>
<keyword evidence="7" id="KW-0378">Hydrolase</keyword>
<evidence type="ECO:0000256" key="3">
    <source>
        <dbReference type="ARBA" id="ARBA00022989"/>
    </source>
</evidence>
<dbReference type="EMBL" id="FNEM01000033">
    <property type="protein sequence ID" value="SDK41512.1"/>
    <property type="molecule type" value="Genomic_DNA"/>
</dbReference>
<keyword evidence="8" id="KW-1185">Reference proteome</keyword>
<evidence type="ECO:0000259" key="6">
    <source>
        <dbReference type="Pfam" id="PF01694"/>
    </source>
</evidence>
<dbReference type="NCBIfam" id="TIGR03902">
    <property type="entry name" value="rhom_GG_sort"/>
    <property type="match status" value="1"/>
</dbReference>
<keyword evidence="3 5" id="KW-1133">Transmembrane helix</keyword>
<dbReference type="AlphaFoldDB" id="A0A1G9BPU2"/>
<keyword evidence="2 5" id="KW-0812">Transmembrane</keyword>
<feature type="transmembrane region" description="Helical" evidence="5">
    <location>
        <begin position="174"/>
        <end position="191"/>
    </location>
</feature>
<proteinExistence type="predicted"/>
<dbReference type="InterPro" id="IPR035952">
    <property type="entry name" value="Rhomboid-like_sf"/>
</dbReference>
<dbReference type="GO" id="GO:0006508">
    <property type="term" value="P:proteolysis"/>
    <property type="evidence" value="ECO:0007669"/>
    <property type="project" value="UniProtKB-KW"/>
</dbReference>
<feature type="domain" description="Peptidase S54 rhomboid" evidence="6">
    <location>
        <begin position="46"/>
        <end position="186"/>
    </location>
</feature>
<dbReference type="SUPFAM" id="SSF144091">
    <property type="entry name" value="Rhomboid-like"/>
    <property type="match status" value="1"/>
</dbReference>
<comment type="subcellular location">
    <subcellularLocation>
        <location evidence="1">Membrane</location>
        <topology evidence="1">Multi-pass membrane protein</topology>
    </subcellularLocation>
</comment>
<evidence type="ECO:0000313" key="8">
    <source>
        <dbReference type="Proteomes" id="UP000199527"/>
    </source>
</evidence>
<evidence type="ECO:0000256" key="2">
    <source>
        <dbReference type="ARBA" id="ARBA00022692"/>
    </source>
</evidence>
<dbReference type="GO" id="GO:0016020">
    <property type="term" value="C:membrane"/>
    <property type="evidence" value="ECO:0007669"/>
    <property type="project" value="UniProtKB-SubCell"/>
</dbReference>
<dbReference type="Gene3D" id="1.20.1540.10">
    <property type="entry name" value="Rhomboid-like"/>
    <property type="match status" value="1"/>
</dbReference>
<evidence type="ECO:0000256" key="1">
    <source>
        <dbReference type="ARBA" id="ARBA00004141"/>
    </source>
</evidence>